<feature type="compositionally biased region" description="Basic and acidic residues" evidence="1">
    <location>
        <begin position="156"/>
        <end position="166"/>
    </location>
</feature>
<feature type="region of interest" description="Disordered" evidence="1">
    <location>
        <begin position="141"/>
        <end position="166"/>
    </location>
</feature>
<evidence type="ECO:0000313" key="2">
    <source>
        <dbReference type="EMBL" id="CAL1359439.1"/>
    </source>
</evidence>
<dbReference type="AlphaFoldDB" id="A0AAV2CSB3"/>
<accession>A0AAV2CSB3</accession>
<feature type="compositionally biased region" description="Polar residues" evidence="1">
    <location>
        <begin position="89"/>
        <end position="101"/>
    </location>
</feature>
<dbReference type="EMBL" id="OZ034814">
    <property type="protein sequence ID" value="CAL1359439.1"/>
    <property type="molecule type" value="Genomic_DNA"/>
</dbReference>
<organism evidence="2 3">
    <name type="scientific">Linum trigynum</name>
    <dbReference type="NCBI Taxonomy" id="586398"/>
    <lineage>
        <taxon>Eukaryota</taxon>
        <taxon>Viridiplantae</taxon>
        <taxon>Streptophyta</taxon>
        <taxon>Embryophyta</taxon>
        <taxon>Tracheophyta</taxon>
        <taxon>Spermatophyta</taxon>
        <taxon>Magnoliopsida</taxon>
        <taxon>eudicotyledons</taxon>
        <taxon>Gunneridae</taxon>
        <taxon>Pentapetalae</taxon>
        <taxon>rosids</taxon>
        <taxon>fabids</taxon>
        <taxon>Malpighiales</taxon>
        <taxon>Linaceae</taxon>
        <taxon>Linum</taxon>
    </lineage>
</organism>
<dbReference type="Proteomes" id="UP001497516">
    <property type="component" value="Chromosome 10"/>
</dbReference>
<name>A0AAV2CSB3_9ROSI</name>
<gene>
    <name evidence="2" type="ORF">LTRI10_LOCUS6925</name>
</gene>
<sequence length="166" mass="17667">MPKVCEKCNCFGHSYCKPVEAQQQVWQKKDPVIGEVQLTAQSSEGEVQSEVREADIMKNGNEPEVVLVDKGKEVLIEDPMSVIPPKGTGTPSPQGAPSPQGFTLVVNKKNKVWIGSSSSSQGQKNQLGKLAAGLVNGRLGARIASPLPPSPPKGRGRGEKRGKGRS</sequence>
<evidence type="ECO:0000313" key="3">
    <source>
        <dbReference type="Proteomes" id="UP001497516"/>
    </source>
</evidence>
<evidence type="ECO:0000256" key="1">
    <source>
        <dbReference type="SAM" id="MobiDB-lite"/>
    </source>
</evidence>
<proteinExistence type="predicted"/>
<protein>
    <submittedName>
        <fullName evidence="2">Uncharacterized protein</fullName>
    </submittedName>
</protein>
<keyword evidence="3" id="KW-1185">Reference proteome</keyword>
<reference evidence="2 3" key="1">
    <citation type="submission" date="2024-04" db="EMBL/GenBank/DDBJ databases">
        <authorList>
            <person name="Fracassetti M."/>
        </authorList>
    </citation>
    <scope>NUCLEOTIDE SEQUENCE [LARGE SCALE GENOMIC DNA]</scope>
</reference>
<feature type="region of interest" description="Disordered" evidence="1">
    <location>
        <begin position="80"/>
        <end position="102"/>
    </location>
</feature>